<dbReference type="PANTHER" id="PTHR33146">
    <property type="entry name" value="ENDONUCLEASE 4"/>
    <property type="match status" value="1"/>
</dbReference>
<dbReference type="Gene3D" id="1.10.575.10">
    <property type="entry name" value="P1 Nuclease"/>
    <property type="match status" value="1"/>
</dbReference>
<dbReference type="RefSeq" id="WP_142454759.1">
    <property type="nucleotide sequence ID" value="NZ_FXTP01000009.1"/>
</dbReference>
<organism evidence="7 8">
    <name type="scientific">Gracilimonas mengyeensis</name>
    <dbReference type="NCBI Taxonomy" id="1302730"/>
    <lineage>
        <taxon>Bacteria</taxon>
        <taxon>Pseudomonadati</taxon>
        <taxon>Balneolota</taxon>
        <taxon>Balneolia</taxon>
        <taxon>Balneolales</taxon>
        <taxon>Balneolaceae</taxon>
        <taxon>Gracilimonas</taxon>
    </lineage>
</organism>
<keyword evidence="6" id="KW-0325">Glycoprotein</keyword>
<evidence type="ECO:0000256" key="5">
    <source>
        <dbReference type="ARBA" id="ARBA00023157"/>
    </source>
</evidence>
<name>A0A521DUI7_9BACT</name>
<sequence length="259" mass="29711">MTKLLTLLSIFLIGFTSTTNESMRWGQIGHRTTGLVAEHYLTETAAEEVKRVLGPESLAQVSTWMDEVRSDDAYDFMAPWHYVTIPEGETYETAEKNPDGDILWAINKVVGELKEGGLSPKQEAENLKILVHLVGDLHQPLHVGSQPDRGGNDVRLQWFWENSNLHRVWDSEMIDDKQLSFTELAQFINHPTEKEIEQWQSTSVLDWAYESQALLPQVYDIPEDKELSYEYSYKNWDTVQQRLLKAGVRLAGLINEIYG</sequence>
<evidence type="ECO:0000313" key="7">
    <source>
        <dbReference type="EMBL" id="SMO75367.1"/>
    </source>
</evidence>
<dbReference type="SUPFAM" id="SSF48537">
    <property type="entry name" value="Phospholipase C/P1 nuclease"/>
    <property type="match status" value="1"/>
</dbReference>
<evidence type="ECO:0000256" key="6">
    <source>
        <dbReference type="ARBA" id="ARBA00023180"/>
    </source>
</evidence>
<gene>
    <name evidence="7" type="ORF">SAMN06265219_109124</name>
</gene>
<evidence type="ECO:0000313" key="8">
    <source>
        <dbReference type="Proteomes" id="UP000317557"/>
    </source>
</evidence>
<dbReference type="GO" id="GO:0016788">
    <property type="term" value="F:hydrolase activity, acting on ester bonds"/>
    <property type="evidence" value="ECO:0007669"/>
    <property type="project" value="InterPro"/>
</dbReference>
<dbReference type="Pfam" id="PF02265">
    <property type="entry name" value="S1-P1_nuclease"/>
    <property type="match status" value="1"/>
</dbReference>
<keyword evidence="3" id="KW-0255">Endonuclease</keyword>
<protein>
    <submittedName>
        <fullName evidence="7">S1/P1 Nuclease</fullName>
    </submittedName>
</protein>
<evidence type="ECO:0000256" key="1">
    <source>
        <dbReference type="ARBA" id="ARBA00022722"/>
    </source>
</evidence>
<proteinExistence type="predicted"/>
<keyword evidence="2" id="KW-0479">Metal-binding</keyword>
<dbReference type="CDD" id="cd11010">
    <property type="entry name" value="S1-P1_nuclease"/>
    <property type="match status" value="1"/>
</dbReference>
<dbReference type="GO" id="GO:0006308">
    <property type="term" value="P:DNA catabolic process"/>
    <property type="evidence" value="ECO:0007669"/>
    <property type="project" value="InterPro"/>
</dbReference>
<dbReference type="AlphaFoldDB" id="A0A521DUI7"/>
<dbReference type="InterPro" id="IPR003154">
    <property type="entry name" value="S1/P1nuclease"/>
</dbReference>
<accession>A0A521DUI7</accession>
<dbReference type="EMBL" id="FXTP01000009">
    <property type="protein sequence ID" value="SMO75367.1"/>
    <property type="molecule type" value="Genomic_DNA"/>
</dbReference>
<dbReference type="PANTHER" id="PTHR33146:SF26">
    <property type="entry name" value="ENDONUCLEASE 4"/>
    <property type="match status" value="1"/>
</dbReference>
<dbReference type="InterPro" id="IPR008947">
    <property type="entry name" value="PLipase_C/P1_nuclease_dom_sf"/>
</dbReference>
<reference evidence="7 8" key="1">
    <citation type="submission" date="2017-05" db="EMBL/GenBank/DDBJ databases">
        <authorList>
            <person name="Varghese N."/>
            <person name="Submissions S."/>
        </authorList>
    </citation>
    <scope>NUCLEOTIDE SEQUENCE [LARGE SCALE GENOMIC DNA]</scope>
    <source>
        <strain evidence="7 8">DSM 21985</strain>
    </source>
</reference>
<keyword evidence="1" id="KW-0540">Nuclease</keyword>
<keyword evidence="8" id="KW-1185">Reference proteome</keyword>
<dbReference type="GO" id="GO:0046872">
    <property type="term" value="F:metal ion binding"/>
    <property type="evidence" value="ECO:0007669"/>
    <property type="project" value="UniProtKB-KW"/>
</dbReference>
<keyword evidence="5" id="KW-1015">Disulfide bond</keyword>
<dbReference type="Proteomes" id="UP000317557">
    <property type="component" value="Unassembled WGS sequence"/>
</dbReference>
<dbReference type="OrthoDB" id="267579at2"/>
<dbReference type="GO" id="GO:0004519">
    <property type="term" value="F:endonuclease activity"/>
    <property type="evidence" value="ECO:0007669"/>
    <property type="project" value="UniProtKB-KW"/>
</dbReference>
<keyword evidence="4" id="KW-0378">Hydrolase</keyword>
<evidence type="ECO:0000256" key="2">
    <source>
        <dbReference type="ARBA" id="ARBA00022723"/>
    </source>
</evidence>
<evidence type="ECO:0000256" key="3">
    <source>
        <dbReference type="ARBA" id="ARBA00022759"/>
    </source>
</evidence>
<evidence type="ECO:0000256" key="4">
    <source>
        <dbReference type="ARBA" id="ARBA00022801"/>
    </source>
</evidence>
<dbReference type="GO" id="GO:0003676">
    <property type="term" value="F:nucleic acid binding"/>
    <property type="evidence" value="ECO:0007669"/>
    <property type="project" value="InterPro"/>
</dbReference>